<evidence type="ECO:0000256" key="1">
    <source>
        <dbReference type="ARBA" id="ARBA00007164"/>
    </source>
</evidence>
<dbReference type="InterPro" id="IPR001967">
    <property type="entry name" value="Peptidase_S11_N"/>
</dbReference>
<dbReference type="OrthoDB" id="9791132at2"/>
<evidence type="ECO:0000313" key="11">
    <source>
        <dbReference type="EMBL" id="SEQ36944.1"/>
    </source>
</evidence>
<dbReference type="PANTHER" id="PTHR21581:SF6">
    <property type="entry name" value="TRAFFICKING PROTEIN PARTICLE COMPLEX SUBUNIT 12"/>
    <property type="match status" value="1"/>
</dbReference>
<evidence type="ECO:0000313" key="12">
    <source>
        <dbReference type="Proteomes" id="UP000182360"/>
    </source>
</evidence>
<keyword evidence="4" id="KW-0133">Cell shape</keyword>
<dbReference type="Gene3D" id="3.40.710.10">
    <property type="entry name" value="DD-peptidase/beta-lactamase superfamily"/>
    <property type="match status" value="1"/>
</dbReference>
<gene>
    <name evidence="11" type="ORF">SAMN04487977_10430</name>
</gene>
<feature type="active site" description="Acyl-ester intermediate" evidence="7">
    <location>
        <position position="113"/>
    </location>
</feature>
<accession>A0A1H9FG85</accession>
<evidence type="ECO:0000259" key="10">
    <source>
        <dbReference type="Pfam" id="PF00768"/>
    </source>
</evidence>
<proteinExistence type="inferred from homology"/>
<dbReference type="PRINTS" id="PR00725">
    <property type="entry name" value="DADACBPTASE1"/>
</dbReference>
<name>A0A1H9FG85_9SPIR</name>
<dbReference type="GO" id="GO:0009252">
    <property type="term" value="P:peptidoglycan biosynthetic process"/>
    <property type="evidence" value="ECO:0007669"/>
    <property type="project" value="UniProtKB-KW"/>
</dbReference>
<comment type="similarity">
    <text evidence="1 9">Belongs to the peptidase S11 family.</text>
</comment>
<keyword evidence="6" id="KW-0961">Cell wall biogenesis/degradation</keyword>
<dbReference type="AlphaFoldDB" id="A0A1H9FG85"/>
<reference evidence="11 12" key="1">
    <citation type="submission" date="2016-10" db="EMBL/GenBank/DDBJ databases">
        <authorList>
            <person name="de Groot N.N."/>
        </authorList>
    </citation>
    <scope>NUCLEOTIDE SEQUENCE [LARGE SCALE GENOMIC DNA]</scope>
    <source>
        <strain evidence="11 12">B25</strain>
    </source>
</reference>
<dbReference type="RefSeq" id="WP_074642789.1">
    <property type="nucleotide sequence ID" value="NZ_FOFU01000004.1"/>
</dbReference>
<dbReference type="InterPro" id="IPR012338">
    <property type="entry name" value="Beta-lactam/transpept-like"/>
</dbReference>
<sequence>MSDNKDSKRFRLWHALVAAAVLLIFCFCAFTLSRAISFKKTVQPIELSAEQAESLSQLLIEKYPSEYQVLKKLPYNIGEPQLDIWAKSAILIDVSNGNILYEKNADAIIPPASMTKLFSMYVVEEEIASGRFSYNQVIPLPPESWACNMPPHSSLMFLGKDQRVTMEELLLGLSICSGNDAAYALAYTVCDSMEEFVERMNLVAQDLGLENTHFVESSGYSEKNQTTAREMAEFAAIYLRRHPQSLHRFHSVLDFTYPKARNLAPGDKPAAQDFSQGLPQKITMPITQDNTNPLLGKLEGCDGLKTGYIDESGYNLALTAVRDETRFLSVTMGGPGKNTREGQAGRVHDGTELMEWAFRNFADYSVELKVHPYLVRSFNSSEKMLRLVPVYSDSTFTVPYVTGTSMAENMNSVKVEVKLPDFCWGEVVQGNQYGSIVISAGDYILKEIPLLADRNLKKGNVLLAASDLILSRYKIKIKVN</sequence>
<feature type="binding site" evidence="8">
    <location>
        <position position="305"/>
    </location>
    <ligand>
        <name>substrate</name>
    </ligand>
</feature>
<evidence type="ECO:0000256" key="8">
    <source>
        <dbReference type="PIRSR" id="PIRSR618044-2"/>
    </source>
</evidence>
<evidence type="ECO:0000256" key="5">
    <source>
        <dbReference type="ARBA" id="ARBA00022984"/>
    </source>
</evidence>
<organism evidence="11 12">
    <name type="scientific">Treponema bryantii</name>
    <dbReference type="NCBI Taxonomy" id="163"/>
    <lineage>
        <taxon>Bacteria</taxon>
        <taxon>Pseudomonadati</taxon>
        <taxon>Spirochaetota</taxon>
        <taxon>Spirochaetia</taxon>
        <taxon>Spirochaetales</taxon>
        <taxon>Treponemataceae</taxon>
        <taxon>Treponema</taxon>
    </lineage>
</organism>
<feature type="domain" description="Peptidase S11 D-alanyl-D-alanine carboxypeptidase A N-terminal" evidence="10">
    <location>
        <begin position="81"/>
        <end position="334"/>
    </location>
</feature>
<keyword evidence="5" id="KW-0573">Peptidoglycan synthesis</keyword>
<dbReference type="Proteomes" id="UP000182360">
    <property type="component" value="Unassembled WGS sequence"/>
</dbReference>
<dbReference type="GO" id="GO:0006508">
    <property type="term" value="P:proteolysis"/>
    <property type="evidence" value="ECO:0007669"/>
    <property type="project" value="InterPro"/>
</dbReference>
<keyword evidence="11" id="KW-0121">Carboxypeptidase</keyword>
<dbReference type="EMBL" id="FOFU01000004">
    <property type="protein sequence ID" value="SEQ36944.1"/>
    <property type="molecule type" value="Genomic_DNA"/>
</dbReference>
<dbReference type="SUPFAM" id="SSF56601">
    <property type="entry name" value="beta-lactamase/transpeptidase-like"/>
    <property type="match status" value="1"/>
</dbReference>
<dbReference type="GO" id="GO:0008360">
    <property type="term" value="P:regulation of cell shape"/>
    <property type="evidence" value="ECO:0007669"/>
    <property type="project" value="UniProtKB-KW"/>
</dbReference>
<dbReference type="InterPro" id="IPR018044">
    <property type="entry name" value="Peptidase_S11"/>
</dbReference>
<keyword evidence="12" id="KW-1185">Reference proteome</keyword>
<evidence type="ECO:0000256" key="4">
    <source>
        <dbReference type="ARBA" id="ARBA00022960"/>
    </source>
</evidence>
<evidence type="ECO:0000256" key="2">
    <source>
        <dbReference type="ARBA" id="ARBA00022729"/>
    </source>
</evidence>
<evidence type="ECO:0000256" key="9">
    <source>
        <dbReference type="RuleBase" id="RU004016"/>
    </source>
</evidence>
<evidence type="ECO:0000256" key="3">
    <source>
        <dbReference type="ARBA" id="ARBA00022801"/>
    </source>
</evidence>
<keyword evidence="3" id="KW-0378">Hydrolase</keyword>
<protein>
    <submittedName>
        <fullName evidence="11">D-alanyl-D-alanine carboxypeptidase (Penicillin-binding protein 5/6)</fullName>
    </submittedName>
</protein>
<evidence type="ECO:0000256" key="7">
    <source>
        <dbReference type="PIRSR" id="PIRSR618044-1"/>
    </source>
</evidence>
<dbReference type="STRING" id="163.SAMN04487775_103255"/>
<dbReference type="GO" id="GO:0071555">
    <property type="term" value="P:cell wall organization"/>
    <property type="evidence" value="ECO:0007669"/>
    <property type="project" value="UniProtKB-KW"/>
</dbReference>
<keyword evidence="11" id="KW-0645">Protease</keyword>
<dbReference type="PANTHER" id="PTHR21581">
    <property type="entry name" value="D-ALANYL-D-ALANINE CARBOXYPEPTIDASE"/>
    <property type="match status" value="1"/>
</dbReference>
<feature type="active site" description="Proton acceptor" evidence="7">
    <location>
        <position position="116"/>
    </location>
</feature>
<dbReference type="Pfam" id="PF00768">
    <property type="entry name" value="Peptidase_S11"/>
    <property type="match status" value="1"/>
</dbReference>
<dbReference type="GO" id="GO:0009002">
    <property type="term" value="F:serine-type D-Ala-D-Ala carboxypeptidase activity"/>
    <property type="evidence" value="ECO:0007669"/>
    <property type="project" value="InterPro"/>
</dbReference>
<keyword evidence="2" id="KW-0732">Signal</keyword>
<evidence type="ECO:0000256" key="6">
    <source>
        <dbReference type="ARBA" id="ARBA00023316"/>
    </source>
</evidence>
<feature type="active site" evidence="7">
    <location>
        <position position="177"/>
    </location>
</feature>